<evidence type="ECO:0000313" key="3">
    <source>
        <dbReference type="Proteomes" id="UP000245207"/>
    </source>
</evidence>
<feature type="compositionally biased region" description="Polar residues" evidence="1">
    <location>
        <begin position="146"/>
        <end position="161"/>
    </location>
</feature>
<comment type="caution">
    <text evidence="2">The sequence shown here is derived from an EMBL/GenBank/DDBJ whole genome shotgun (WGS) entry which is preliminary data.</text>
</comment>
<organism evidence="2 3">
    <name type="scientific">Artemisia annua</name>
    <name type="common">Sweet wormwood</name>
    <dbReference type="NCBI Taxonomy" id="35608"/>
    <lineage>
        <taxon>Eukaryota</taxon>
        <taxon>Viridiplantae</taxon>
        <taxon>Streptophyta</taxon>
        <taxon>Embryophyta</taxon>
        <taxon>Tracheophyta</taxon>
        <taxon>Spermatophyta</taxon>
        <taxon>Magnoliopsida</taxon>
        <taxon>eudicotyledons</taxon>
        <taxon>Gunneridae</taxon>
        <taxon>Pentapetalae</taxon>
        <taxon>asterids</taxon>
        <taxon>campanulids</taxon>
        <taxon>Asterales</taxon>
        <taxon>Asteraceae</taxon>
        <taxon>Asteroideae</taxon>
        <taxon>Anthemideae</taxon>
        <taxon>Artemisiinae</taxon>
        <taxon>Artemisia</taxon>
    </lineage>
</organism>
<feature type="region of interest" description="Disordered" evidence="1">
    <location>
        <begin position="185"/>
        <end position="205"/>
    </location>
</feature>
<dbReference type="PANTHER" id="PTHR31286">
    <property type="entry name" value="GLYCINE-RICH CELL WALL STRUCTURAL PROTEIN 1.8-LIKE"/>
    <property type="match status" value="1"/>
</dbReference>
<gene>
    <name evidence="2" type="ORF">CTI12_AA607030</name>
</gene>
<dbReference type="InterPro" id="IPR040256">
    <property type="entry name" value="At4g02000-like"/>
</dbReference>
<feature type="region of interest" description="Disordered" evidence="1">
    <location>
        <begin position="445"/>
        <end position="482"/>
    </location>
</feature>
<dbReference type="Gene3D" id="3.60.10.10">
    <property type="entry name" value="Endonuclease/exonuclease/phosphatase"/>
    <property type="match status" value="1"/>
</dbReference>
<dbReference type="AlphaFoldDB" id="A0A2U1KG17"/>
<feature type="region of interest" description="Disordered" evidence="1">
    <location>
        <begin position="126"/>
        <end position="161"/>
    </location>
</feature>
<reference evidence="2 3" key="1">
    <citation type="journal article" date="2018" name="Mol. Plant">
        <title>The genome of Artemisia annua provides insight into the evolution of Asteraceae family and artemisinin biosynthesis.</title>
        <authorList>
            <person name="Shen Q."/>
            <person name="Zhang L."/>
            <person name="Liao Z."/>
            <person name="Wang S."/>
            <person name="Yan T."/>
            <person name="Shi P."/>
            <person name="Liu M."/>
            <person name="Fu X."/>
            <person name="Pan Q."/>
            <person name="Wang Y."/>
            <person name="Lv Z."/>
            <person name="Lu X."/>
            <person name="Zhang F."/>
            <person name="Jiang W."/>
            <person name="Ma Y."/>
            <person name="Chen M."/>
            <person name="Hao X."/>
            <person name="Li L."/>
            <person name="Tang Y."/>
            <person name="Lv G."/>
            <person name="Zhou Y."/>
            <person name="Sun X."/>
            <person name="Brodelius P.E."/>
            <person name="Rose J.K.C."/>
            <person name="Tang K."/>
        </authorList>
    </citation>
    <scope>NUCLEOTIDE SEQUENCE [LARGE SCALE GENOMIC DNA]</scope>
    <source>
        <strain evidence="3">cv. Huhao1</strain>
        <tissue evidence="2">Leaf</tissue>
    </source>
</reference>
<evidence type="ECO:0008006" key="4">
    <source>
        <dbReference type="Google" id="ProtNLM"/>
    </source>
</evidence>
<keyword evidence="3" id="KW-1185">Reference proteome</keyword>
<proteinExistence type="predicted"/>
<dbReference type="InterPro" id="IPR036691">
    <property type="entry name" value="Endo/exonu/phosph_ase_sf"/>
</dbReference>
<accession>A0A2U1KG17</accession>
<protein>
    <recommendedName>
        <fullName evidence="4">DUF4283 domain-containing protein</fullName>
    </recommendedName>
</protein>
<evidence type="ECO:0000313" key="2">
    <source>
        <dbReference type="EMBL" id="PWA35734.1"/>
    </source>
</evidence>
<dbReference type="EMBL" id="PKPP01019473">
    <property type="protein sequence ID" value="PWA35734.1"/>
    <property type="molecule type" value="Genomic_DNA"/>
</dbReference>
<feature type="compositionally biased region" description="Polar residues" evidence="1">
    <location>
        <begin position="502"/>
        <end position="525"/>
    </location>
</feature>
<dbReference type="PANTHER" id="PTHR31286:SF165">
    <property type="entry name" value="DUF4283 DOMAIN-CONTAINING PROTEIN"/>
    <property type="match status" value="1"/>
</dbReference>
<evidence type="ECO:0000256" key="1">
    <source>
        <dbReference type="SAM" id="MobiDB-lite"/>
    </source>
</evidence>
<sequence length="684" mass="76058">MELCNGNGFSKILSGVGKPLLMDKMTRERCLKKSGKLDFARVLVEVVADDELPNTLEIAYPQLGNRPARVGKLEVKYQWKPPLCTHCKTFGHPTLASKARPRTEAEIAAKELKAAGKGEVLVTKMSNTENNDNDGFATVGRKNRPVVNNGNVNQSNDMSRNSSGNFFHNKGAQRFARQNFGSMKQSFSVQGPNQQSKSNGVNQQRSQFKQKGVLGVQKVVQQNKNVKFVPKGSLVQKPELYSKYNSDFWPKVLVKGSGSNSSVGALVENVPVTNSFDVLGDCDMVDKENALDASESAEYEDVIWPKLRMEVENVMKSGKYPSMKVKMRWSLSQLDNFYKNCEKFGMEPYIDEDVGTEDEGMAMEEKRMEGIKMKLFKMTLKAFSWNVRGLNNDPNQKQVTDLLSDGSYSFCGLLETKARPRTEEEIAAKELKAAGKGEVLVTKMSNTENNDNDGFATVGRKNRPVVNNGNANQSNDMSRNSSGNFFHNKGAQRFARQNFGSMKQSFSGQGPNQQSKSNGVKQQRSQFKQKGVLGVQKVVQQNKNVKFVPKGSLVQKPELYSKYNSDFRPKVLVKGSGSNSSIGALVENVPVTNSFDVLGDCDMVDKENALDASESAEYEDVIWPKLRMEVENVMKSENIFDSDRNVEYDNSTNEDSDFNLDDVVEVATRSPKVRKDLAGDNSGI</sequence>
<feature type="compositionally biased region" description="Polar residues" evidence="1">
    <location>
        <begin position="465"/>
        <end position="482"/>
    </location>
</feature>
<name>A0A2U1KG17_ARTAN</name>
<dbReference type="Proteomes" id="UP000245207">
    <property type="component" value="Unassembled WGS sequence"/>
</dbReference>
<feature type="region of interest" description="Disordered" evidence="1">
    <location>
        <begin position="502"/>
        <end position="527"/>
    </location>
</feature>